<accession>A0A2H0W0Q4</accession>
<proteinExistence type="predicted"/>
<comment type="caution">
    <text evidence="1">The sequence shown here is derived from an EMBL/GenBank/DDBJ whole genome shotgun (WGS) entry which is preliminary data.</text>
</comment>
<reference evidence="2" key="1">
    <citation type="submission" date="2017-09" db="EMBL/GenBank/DDBJ databases">
        <title>Depth-based differentiation of microbial function through sediment-hosted aquifers and enrichment of novel symbionts in the deep terrestrial subsurface.</title>
        <authorList>
            <person name="Probst A.J."/>
            <person name="Ladd B."/>
            <person name="Jarett J.K."/>
            <person name="Geller-Mcgrath D.E."/>
            <person name="Sieber C.M.K."/>
            <person name="Emerson J.B."/>
            <person name="Anantharaman K."/>
            <person name="Thomas B.C."/>
            <person name="Malmstrom R."/>
            <person name="Stieglmeier M."/>
            <person name="Klingl A."/>
            <person name="Woyke T."/>
            <person name="Ryan C.M."/>
            <person name="Banfield J.F."/>
        </authorList>
    </citation>
    <scope>NUCLEOTIDE SEQUENCE [LARGE SCALE GENOMIC DNA]</scope>
</reference>
<organism evidence="1 2">
    <name type="scientific">Candidatus Buchananbacteria bacterium CG10_big_fil_rev_8_21_14_0_10_42_9</name>
    <dbReference type="NCBI Taxonomy" id="1974526"/>
    <lineage>
        <taxon>Bacteria</taxon>
        <taxon>Candidatus Buchananiibacteriota</taxon>
    </lineage>
</organism>
<dbReference type="Proteomes" id="UP000230935">
    <property type="component" value="Unassembled WGS sequence"/>
</dbReference>
<evidence type="ECO:0000313" key="2">
    <source>
        <dbReference type="Proteomes" id="UP000230935"/>
    </source>
</evidence>
<evidence type="ECO:0000313" key="1">
    <source>
        <dbReference type="EMBL" id="PIS04943.1"/>
    </source>
</evidence>
<dbReference type="AlphaFoldDB" id="A0A2H0W0Q4"/>
<name>A0A2H0W0Q4_9BACT</name>
<sequence>MKEIELNNQETLERYEVIFNEEVLRFDEVESAKKFIRDFNKILSNQKLSKQISPGLLPRYEDLLAKYQFVSLSALPQETVLELLRTKLTIALDFGELFDLERKINGRMVSILVYEDRDVFKRQIRQAIQNNEELITIDLGPDGKQRINDWVNDYLNKVGADPVGNLRMNEYFSNDSDFQKLSADKKQKIRRLIGLFESMKLSSLTPEGLEHSIPIIMDSGEVKVYHKGVIEDIDKEILKKYGIKPTSEEKSQGSLDVNPDNETLVKEKIATKDPHANAKAAYTGDPARQQKVMAQAEKYAKKFDGNLEGLRREFYKAVQDQNEIKTIAAFRVLADLNDLGNFLAEDEQLHKFLASVWQKKYGDDLVAEFHNNANQPKFVKLFLRYILMERLNMSEHDAARVGINISNIYKKNEVSGFERIAYFNAAESEFKFFND</sequence>
<dbReference type="EMBL" id="PEZZ01000029">
    <property type="protein sequence ID" value="PIS04943.1"/>
    <property type="molecule type" value="Genomic_DNA"/>
</dbReference>
<protein>
    <submittedName>
        <fullName evidence="1">Uncharacterized protein</fullName>
    </submittedName>
</protein>
<gene>
    <name evidence="1" type="ORF">COT81_03650</name>
</gene>